<evidence type="ECO:0000313" key="10">
    <source>
        <dbReference type="Proteomes" id="UP000281708"/>
    </source>
</evidence>
<dbReference type="RefSeq" id="WP_121805955.1">
    <property type="nucleotide sequence ID" value="NZ_RDBE01000007.1"/>
</dbReference>
<evidence type="ECO:0000256" key="3">
    <source>
        <dbReference type="ARBA" id="ARBA00023125"/>
    </source>
</evidence>
<evidence type="ECO:0000256" key="4">
    <source>
        <dbReference type="ARBA" id="ARBA00023163"/>
    </source>
</evidence>
<gene>
    <name evidence="9" type="ORF">D9V37_09595</name>
</gene>
<dbReference type="Proteomes" id="UP000281708">
    <property type="component" value="Unassembled WGS sequence"/>
</dbReference>
<evidence type="ECO:0000256" key="1">
    <source>
        <dbReference type="ARBA" id="ARBA00022798"/>
    </source>
</evidence>
<sequence>MPIQSVERAAAIIELVDAAPLGLTEIARAMDLPKPTVHGLVRTLVDVGFVQQDPDTGRYSVGDRLGRVGHGLDRHELRSLATNWSDRLAARLRLEVHLAVPDGFDALVLLDHVFRPDDSPQTLRIGEHQPVHATALGKVLLALAPGVGPVRALSLVAYTSASLVEAAALTAELGEVRRRGWAVEAGEHQPGIGGVAAPVRDVGGVVVAAVGVVGPQQQLLDTSHAPRPAVVQQVVAAGRAISQQLAHRW</sequence>
<dbReference type="InterPro" id="IPR036390">
    <property type="entry name" value="WH_DNA-bd_sf"/>
</dbReference>
<reference evidence="9 10" key="1">
    <citation type="submission" date="2018-10" db="EMBL/GenBank/DDBJ databases">
        <title>Marmoricola sp. 4Q3S-7 whole genome shotgun sequence.</title>
        <authorList>
            <person name="Li F."/>
        </authorList>
    </citation>
    <scope>NUCLEOTIDE SEQUENCE [LARGE SCALE GENOMIC DNA]</scope>
    <source>
        <strain evidence="9 10">4Q3S-7</strain>
    </source>
</reference>
<evidence type="ECO:0000259" key="7">
    <source>
        <dbReference type="PROSITE" id="PS51077"/>
    </source>
</evidence>
<protein>
    <recommendedName>
        <fullName evidence="6">Glycerol operon regulatory protein</fullName>
    </recommendedName>
</protein>
<dbReference type="InterPro" id="IPR036388">
    <property type="entry name" value="WH-like_DNA-bd_sf"/>
</dbReference>
<dbReference type="EMBL" id="RDBE01000007">
    <property type="protein sequence ID" value="RLV48851.1"/>
    <property type="molecule type" value="Genomic_DNA"/>
</dbReference>
<dbReference type="GO" id="GO:0006071">
    <property type="term" value="P:glycerol metabolic process"/>
    <property type="evidence" value="ECO:0007669"/>
    <property type="project" value="UniProtKB-KW"/>
</dbReference>
<dbReference type="InterPro" id="IPR050707">
    <property type="entry name" value="HTH_MetabolicPath_Reg"/>
</dbReference>
<dbReference type="PANTHER" id="PTHR30136">
    <property type="entry name" value="HELIX-TURN-HELIX TRANSCRIPTIONAL REGULATOR, ICLR FAMILY"/>
    <property type="match status" value="1"/>
</dbReference>
<dbReference type="SUPFAM" id="SSF55781">
    <property type="entry name" value="GAF domain-like"/>
    <property type="match status" value="1"/>
</dbReference>
<dbReference type="PROSITE" id="PS51078">
    <property type="entry name" value="ICLR_ED"/>
    <property type="match status" value="1"/>
</dbReference>
<dbReference type="SUPFAM" id="SSF46785">
    <property type="entry name" value="Winged helix' DNA-binding domain"/>
    <property type="match status" value="1"/>
</dbReference>
<dbReference type="InterPro" id="IPR014757">
    <property type="entry name" value="Tscrpt_reg_IclR_C"/>
</dbReference>
<evidence type="ECO:0000256" key="6">
    <source>
        <dbReference type="ARBA" id="ARBA00070406"/>
    </source>
</evidence>
<feature type="domain" description="HTH iclR-type" evidence="7">
    <location>
        <begin position="3"/>
        <end position="63"/>
    </location>
</feature>
<dbReference type="Gene3D" id="1.10.10.10">
    <property type="entry name" value="Winged helix-like DNA-binding domain superfamily/Winged helix DNA-binding domain"/>
    <property type="match status" value="1"/>
</dbReference>
<dbReference type="Gene3D" id="3.30.450.40">
    <property type="match status" value="1"/>
</dbReference>
<keyword evidence="1" id="KW-0319">Glycerol metabolism</keyword>
<dbReference type="PANTHER" id="PTHR30136:SF24">
    <property type="entry name" value="HTH-TYPE TRANSCRIPTIONAL REPRESSOR ALLR"/>
    <property type="match status" value="1"/>
</dbReference>
<evidence type="ECO:0000256" key="5">
    <source>
        <dbReference type="ARBA" id="ARBA00058938"/>
    </source>
</evidence>
<dbReference type="OrthoDB" id="7274111at2"/>
<dbReference type="AlphaFoldDB" id="A0A3L8P1E0"/>
<proteinExistence type="predicted"/>
<dbReference type="GO" id="GO:0003677">
    <property type="term" value="F:DNA binding"/>
    <property type="evidence" value="ECO:0007669"/>
    <property type="project" value="UniProtKB-KW"/>
</dbReference>
<keyword evidence="3" id="KW-0238">DNA-binding</keyword>
<organism evidence="9 10">
    <name type="scientific">Nocardioides mangrovicus</name>
    <dbReference type="NCBI Taxonomy" id="2478913"/>
    <lineage>
        <taxon>Bacteria</taxon>
        <taxon>Bacillati</taxon>
        <taxon>Actinomycetota</taxon>
        <taxon>Actinomycetes</taxon>
        <taxon>Propionibacteriales</taxon>
        <taxon>Nocardioidaceae</taxon>
        <taxon>Nocardioides</taxon>
    </lineage>
</organism>
<keyword evidence="10" id="KW-1185">Reference proteome</keyword>
<dbReference type="SMART" id="SM00346">
    <property type="entry name" value="HTH_ICLR"/>
    <property type="match status" value="1"/>
</dbReference>
<evidence type="ECO:0000313" key="9">
    <source>
        <dbReference type="EMBL" id="RLV48851.1"/>
    </source>
</evidence>
<dbReference type="PROSITE" id="PS51077">
    <property type="entry name" value="HTH_ICLR"/>
    <property type="match status" value="1"/>
</dbReference>
<accession>A0A3L8P1E0</accession>
<dbReference type="Pfam" id="PF01614">
    <property type="entry name" value="IclR_C"/>
    <property type="match status" value="1"/>
</dbReference>
<comment type="function">
    <text evidence="5">May be an activator protein for the gylABX operon.</text>
</comment>
<keyword evidence="2" id="KW-0805">Transcription regulation</keyword>
<dbReference type="InterPro" id="IPR029016">
    <property type="entry name" value="GAF-like_dom_sf"/>
</dbReference>
<dbReference type="InterPro" id="IPR005471">
    <property type="entry name" value="Tscrpt_reg_IclR_N"/>
</dbReference>
<dbReference type="FunFam" id="1.10.10.10:FF:000056">
    <property type="entry name" value="IclR family transcriptional regulator"/>
    <property type="match status" value="1"/>
</dbReference>
<evidence type="ECO:0000259" key="8">
    <source>
        <dbReference type="PROSITE" id="PS51078"/>
    </source>
</evidence>
<keyword evidence="4" id="KW-0804">Transcription</keyword>
<dbReference type="GO" id="GO:0003700">
    <property type="term" value="F:DNA-binding transcription factor activity"/>
    <property type="evidence" value="ECO:0007669"/>
    <property type="project" value="TreeGrafter"/>
</dbReference>
<feature type="domain" description="IclR-ED" evidence="8">
    <location>
        <begin position="64"/>
        <end position="247"/>
    </location>
</feature>
<dbReference type="GO" id="GO:0045892">
    <property type="term" value="P:negative regulation of DNA-templated transcription"/>
    <property type="evidence" value="ECO:0007669"/>
    <property type="project" value="TreeGrafter"/>
</dbReference>
<dbReference type="Pfam" id="PF09339">
    <property type="entry name" value="HTH_IclR"/>
    <property type="match status" value="1"/>
</dbReference>
<comment type="caution">
    <text evidence="9">The sequence shown here is derived from an EMBL/GenBank/DDBJ whole genome shotgun (WGS) entry which is preliminary data.</text>
</comment>
<name>A0A3L8P1E0_9ACTN</name>
<evidence type="ECO:0000256" key="2">
    <source>
        <dbReference type="ARBA" id="ARBA00023015"/>
    </source>
</evidence>